<evidence type="ECO:0000256" key="3">
    <source>
        <dbReference type="ARBA" id="ARBA00022679"/>
    </source>
</evidence>
<dbReference type="Pfam" id="PF06253">
    <property type="entry name" value="MTTB"/>
    <property type="match status" value="1"/>
</dbReference>
<accession>X0WGC7</accession>
<evidence type="ECO:0000256" key="1">
    <source>
        <dbReference type="ARBA" id="ARBA00007137"/>
    </source>
</evidence>
<feature type="non-terminal residue" evidence="4">
    <location>
        <position position="1"/>
    </location>
</feature>
<dbReference type="GO" id="GO:0008168">
    <property type="term" value="F:methyltransferase activity"/>
    <property type="evidence" value="ECO:0007669"/>
    <property type="project" value="UniProtKB-KW"/>
</dbReference>
<dbReference type="GO" id="GO:0015948">
    <property type="term" value="P:methanogenesis"/>
    <property type="evidence" value="ECO:0007669"/>
    <property type="project" value="InterPro"/>
</dbReference>
<dbReference type="InterPro" id="IPR038601">
    <property type="entry name" value="MttB-like_sf"/>
</dbReference>
<dbReference type="GO" id="GO:0032259">
    <property type="term" value="P:methylation"/>
    <property type="evidence" value="ECO:0007669"/>
    <property type="project" value="UniProtKB-KW"/>
</dbReference>
<evidence type="ECO:0000256" key="2">
    <source>
        <dbReference type="ARBA" id="ARBA00022603"/>
    </source>
</evidence>
<gene>
    <name evidence="4" type="ORF">S01H1_73550</name>
</gene>
<dbReference type="EMBL" id="BARS01049152">
    <property type="protein sequence ID" value="GAG29974.1"/>
    <property type="molecule type" value="Genomic_DNA"/>
</dbReference>
<proteinExistence type="inferred from homology"/>
<name>X0WGC7_9ZZZZ</name>
<sequence length="60" mass="6861">SIRAWQETGAMDTFTRAKSQLRELLNTYEPPDLPSEKVGELHKMVSRLAKEVGMDQLPLF</sequence>
<keyword evidence="2" id="KW-0489">Methyltransferase</keyword>
<comment type="caution">
    <text evidence="4">The sequence shown here is derived from an EMBL/GenBank/DDBJ whole genome shotgun (WGS) entry which is preliminary data.</text>
</comment>
<comment type="similarity">
    <text evidence="1">Belongs to the trimethylamine methyltransferase family.</text>
</comment>
<keyword evidence="3" id="KW-0808">Transferase</keyword>
<dbReference type="AlphaFoldDB" id="X0WGC7"/>
<protein>
    <submittedName>
        <fullName evidence="4">Uncharacterized protein</fullName>
    </submittedName>
</protein>
<dbReference type="Gene3D" id="3.20.20.480">
    <property type="entry name" value="Trimethylamine methyltransferase-like"/>
    <property type="match status" value="1"/>
</dbReference>
<dbReference type="InterPro" id="IPR010426">
    <property type="entry name" value="MTTB_MeTrfase"/>
</dbReference>
<organism evidence="4">
    <name type="scientific">marine sediment metagenome</name>
    <dbReference type="NCBI Taxonomy" id="412755"/>
    <lineage>
        <taxon>unclassified sequences</taxon>
        <taxon>metagenomes</taxon>
        <taxon>ecological metagenomes</taxon>
    </lineage>
</organism>
<reference evidence="4" key="1">
    <citation type="journal article" date="2014" name="Front. Microbiol.">
        <title>High frequency of phylogenetically diverse reductive dehalogenase-homologous genes in deep subseafloor sedimentary metagenomes.</title>
        <authorList>
            <person name="Kawai M."/>
            <person name="Futagami T."/>
            <person name="Toyoda A."/>
            <person name="Takaki Y."/>
            <person name="Nishi S."/>
            <person name="Hori S."/>
            <person name="Arai W."/>
            <person name="Tsubouchi T."/>
            <person name="Morono Y."/>
            <person name="Uchiyama I."/>
            <person name="Ito T."/>
            <person name="Fujiyama A."/>
            <person name="Inagaki F."/>
            <person name="Takami H."/>
        </authorList>
    </citation>
    <scope>NUCLEOTIDE SEQUENCE</scope>
    <source>
        <strain evidence="4">Expedition CK06-06</strain>
    </source>
</reference>
<evidence type="ECO:0000313" key="4">
    <source>
        <dbReference type="EMBL" id="GAG29974.1"/>
    </source>
</evidence>